<keyword evidence="1" id="KW-1003">Cell membrane</keyword>
<dbReference type="AlphaFoldDB" id="A0A972K0X6"/>
<feature type="signal peptide" evidence="7">
    <location>
        <begin position="1"/>
        <end position="24"/>
    </location>
</feature>
<dbReference type="InterPro" id="IPR050490">
    <property type="entry name" value="Bact_solute-bd_prot1"/>
</dbReference>
<keyword evidence="5" id="KW-0449">Lipoprotein</keyword>
<evidence type="ECO:0000256" key="4">
    <source>
        <dbReference type="ARBA" id="ARBA00023139"/>
    </source>
</evidence>
<dbReference type="Proteomes" id="UP000641588">
    <property type="component" value="Unassembled WGS sequence"/>
</dbReference>
<evidence type="ECO:0000256" key="7">
    <source>
        <dbReference type="SAM" id="SignalP"/>
    </source>
</evidence>
<dbReference type="EMBL" id="WHOD01000055">
    <property type="protein sequence ID" value="NOU94270.1"/>
    <property type="molecule type" value="Genomic_DNA"/>
</dbReference>
<evidence type="ECO:0000256" key="2">
    <source>
        <dbReference type="ARBA" id="ARBA00022729"/>
    </source>
</evidence>
<dbReference type="PANTHER" id="PTHR43649:SF33">
    <property type="entry name" value="POLYGALACTURONAN_RHAMNOGALACTURONAN-BINDING PROTEIN YTCQ"/>
    <property type="match status" value="1"/>
</dbReference>
<evidence type="ECO:0000256" key="5">
    <source>
        <dbReference type="ARBA" id="ARBA00023288"/>
    </source>
</evidence>
<dbReference type="InterPro" id="IPR006059">
    <property type="entry name" value="SBP"/>
</dbReference>
<name>A0A972K0X6_9BACL</name>
<sequence>MKRWYINSLSFLLMALLIVSGCSSRTGTTTTPAPANPAPPEKKDTTSPAPAPAPATVAAKMKITVYSTVNDPPIQNVYKEVVEGFKKENAGVDVELQFPGSEYENILKVKMAANDMPDVFDTHGWAQIRYGKYLADLRDESWASQQTDTIKNVVTDKDGKVHALVMSEAKDGITYSEDILAKYNIEPPKTYDALIAAAEKIKNESKGDIVPFYFSGIDSWMFGSYLDIFATSLFISPKDNQAEAFLNNTFDWNKWGDLAQKMLDLQKKGLINKDALTAKYSDLPKMFANGKLAFALGSPSFADEVHKITPNLKIGYMPVPSMVAGDEPNFSGGERYTMGAWKDSKHLPEAKKLIAYFAKKESMEKIANATKLPPGLKGISSNHEFSDYYKKYESIRVFPYFDRVYLPNGMWDVMCKQGTELIAGRITTQQFSQIMKQEVERLRKK</sequence>
<evidence type="ECO:0000313" key="9">
    <source>
        <dbReference type="Proteomes" id="UP000641588"/>
    </source>
</evidence>
<evidence type="ECO:0000256" key="1">
    <source>
        <dbReference type="ARBA" id="ARBA00022475"/>
    </source>
</evidence>
<dbReference type="SUPFAM" id="SSF53850">
    <property type="entry name" value="Periplasmic binding protein-like II"/>
    <property type="match status" value="1"/>
</dbReference>
<dbReference type="RefSeq" id="WP_171652463.1">
    <property type="nucleotide sequence ID" value="NZ_WHOD01000055.1"/>
</dbReference>
<evidence type="ECO:0000256" key="3">
    <source>
        <dbReference type="ARBA" id="ARBA00023136"/>
    </source>
</evidence>
<accession>A0A972K0X6</accession>
<organism evidence="8 9">
    <name type="scientific">Paenibacillus foliorum</name>
    <dbReference type="NCBI Taxonomy" id="2654974"/>
    <lineage>
        <taxon>Bacteria</taxon>
        <taxon>Bacillati</taxon>
        <taxon>Bacillota</taxon>
        <taxon>Bacilli</taxon>
        <taxon>Bacillales</taxon>
        <taxon>Paenibacillaceae</taxon>
        <taxon>Paenibacillus</taxon>
    </lineage>
</organism>
<feature type="region of interest" description="Disordered" evidence="6">
    <location>
        <begin position="26"/>
        <end position="53"/>
    </location>
</feature>
<protein>
    <submittedName>
        <fullName evidence="8">Extracellular solute-binding protein</fullName>
    </submittedName>
</protein>
<keyword evidence="4" id="KW-0564">Palmitate</keyword>
<keyword evidence="3" id="KW-0472">Membrane</keyword>
<evidence type="ECO:0000256" key="6">
    <source>
        <dbReference type="SAM" id="MobiDB-lite"/>
    </source>
</evidence>
<dbReference type="PROSITE" id="PS51257">
    <property type="entry name" value="PROKAR_LIPOPROTEIN"/>
    <property type="match status" value="1"/>
</dbReference>
<comment type="caution">
    <text evidence="8">The sequence shown here is derived from an EMBL/GenBank/DDBJ whole genome shotgun (WGS) entry which is preliminary data.</text>
</comment>
<evidence type="ECO:0000313" key="8">
    <source>
        <dbReference type="EMBL" id="NOU94270.1"/>
    </source>
</evidence>
<gene>
    <name evidence="8" type="ORF">GC093_13725</name>
</gene>
<feature type="chain" id="PRO_5038469628" evidence="7">
    <location>
        <begin position="25"/>
        <end position="445"/>
    </location>
</feature>
<keyword evidence="2 7" id="KW-0732">Signal</keyword>
<dbReference type="Gene3D" id="3.40.190.10">
    <property type="entry name" value="Periplasmic binding protein-like II"/>
    <property type="match status" value="2"/>
</dbReference>
<proteinExistence type="predicted"/>
<reference evidence="8" key="1">
    <citation type="submission" date="2019-10" db="EMBL/GenBank/DDBJ databases">
        <title>Description of Paenibacillus glebae sp. nov.</title>
        <authorList>
            <person name="Carlier A."/>
            <person name="Qi S."/>
        </authorList>
    </citation>
    <scope>NUCLEOTIDE SEQUENCE</scope>
    <source>
        <strain evidence="8">LMG 31456</strain>
    </source>
</reference>
<keyword evidence="9" id="KW-1185">Reference proteome</keyword>
<dbReference type="PANTHER" id="PTHR43649">
    <property type="entry name" value="ARABINOSE-BINDING PROTEIN-RELATED"/>
    <property type="match status" value="1"/>
</dbReference>
<dbReference type="Pfam" id="PF01547">
    <property type="entry name" value="SBP_bac_1"/>
    <property type="match status" value="1"/>
</dbReference>